<dbReference type="InterPro" id="IPR029058">
    <property type="entry name" value="AB_hydrolase_fold"/>
</dbReference>
<reference evidence="4 5" key="1">
    <citation type="submission" date="2021-03" db="EMBL/GenBank/DDBJ databases">
        <title>Fibrella sp. HMF5036 genome sequencing and assembly.</title>
        <authorList>
            <person name="Kang H."/>
            <person name="Kim H."/>
            <person name="Bae S."/>
            <person name="Joh K."/>
        </authorList>
    </citation>
    <scope>NUCLEOTIDE SEQUENCE [LARGE SCALE GENOMIC DNA]</scope>
    <source>
        <strain evidence="4 5">HMF5036</strain>
    </source>
</reference>
<accession>A0A939JZ12</accession>
<dbReference type="RefSeq" id="WP_207334906.1">
    <property type="nucleotide sequence ID" value="NZ_JAFMYU010000005.1"/>
</dbReference>
<dbReference type="AlphaFoldDB" id="A0A939JZ12"/>
<dbReference type="SUPFAM" id="SSF53474">
    <property type="entry name" value="alpha/beta-Hydrolases"/>
    <property type="match status" value="1"/>
</dbReference>
<protein>
    <submittedName>
        <fullName evidence="4">Alpha/beta hydrolase</fullName>
    </submittedName>
</protein>
<feature type="signal peptide" evidence="2">
    <location>
        <begin position="1"/>
        <end position="22"/>
    </location>
</feature>
<keyword evidence="5" id="KW-1185">Reference proteome</keyword>
<dbReference type="Gene3D" id="3.40.50.1820">
    <property type="entry name" value="alpha/beta hydrolase"/>
    <property type="match status" value="1"/>
</dbReference>
<keyword evidence="1 4" id="KW-0378">Hydrolase</keyword>
<dbReference type="EMBL" id="JAFMYU010000005">
    <property type="protein sequence ID" value="MBO0930938.1"/>
    <property type="molecule type" value="Genomic_DNA"/>
</dbReference>
<dbReference type="InterPro" id="IPR050300">
    <property type="entry name" value="GDXG_lipolytic_enzyme"/>
</dbReference>
<evidence type="ECO:0000256" key="2">
    <source>
        <dbReference type="SAM" id="SignalP"/>
    </source>
</evidence>
<comment type="caution">
    <text evidence="4">The sequence shown here is derived from an EMBL/GenBank/DDBJ whole genome shotgun (WGS) entry which is preliminary data.</text>
</comment>
<evidence type="ECO:0000313" key="4">
    <source>
        <dbReference type="EMBL" id="MBO0930938.1"/>
    </source>
</evidence>
<feature type="domain" description="BD-FAE-like" evidence="3">
    <location>
        <begin position="64"/>
        <end position="257"/>
    </location>
</feature>
<sequence length="306" mass="32853">MHTLIATGLALSVSLLSSAAMAQTVLPLWPSGAIPLAKPGVTLTEKSTTEGGILRISDVTVPTLTVYLPTKPSSTQKAAVMICPGGGYSILAAGHEGSDMAKWFTDRGLVAVVLKYRLPDDRTQTVPREVPLTDAMQGMRMIRQQASQYGIDPSRIGVMGFSAGGHLASTLSTHYNRGPKADEQAKPNFTILLYPVITFGDKAHGGSRDKLLGPDKADAAMIELYSNEKQVTAQTPRTFLVHAMDDKGVPVENSIMYYSACVQHNVPAEMHLYPTGGHGFALRTKPGESVSGWPAACENWLRSFLK</sequence>
<keyword evidence="2" id="KW-0732">Signal</keyword>
<gene>
    <name evidence="4" type="ORF">J2I48_08045</name>
</gene>
<dbReference type="Proteomes" id="UP000664795">
    <property type="component" value="Unassembled WGS sequence"/>
</dbReference>
<evidence type="ECO:0000259" key="3">
    <source>
        <dbReference type="Pfam" id="PF20434"/>
    </source>
</evidence>
<dbReference type="InterPro" id="IPR049492">
    <property type="entry name" value="BD-FAE-like_dom"/>
</dbReference>
<evidence type="ECO:0000256" key="1">
    <source>
        <dbReference type="ARBA" id="ARBA00022801"/>
    </source>
</evidence>
<dbReference type="PANTHER" id="PTHR48081:SF6">
    <property type="entry name" value="PEPTIDASE S9 PROLYL OLIGOPEPTIDASE CATALYTIC DOMAIN-CONTAINING PROTEIN"/>
    <property type="match status" value="1"/>
</dbReference>
<evidence type="ECO:0000313" key="5">
    <source>
        <dbReference type="Proteomes" id="UP000664795"/>
    </source>
</evidence>
<proteinExistence type="predicted"/>
<feature type="chain" id="PRO_5037160799" evidence="2">
    <location>
        <begin position="23"/>
        <end position="306"/>
    </location>
</feature>
<organism evidence="4 5">
    <name type="scientific">Fibrella aquatilis</name>
    <dbReference type="NCBI Taxonomy" id="2817059"/>
    <lineage>
        <taxon>Bacteria</taxon>
        <taxon>Pseudomonadati</taxon>
        <taxon>Bacteroidota</taxon>
        <taxon>Cytophagia</taxon>
        <taxon>Cytophagales</taxon>
        <taxon>Spirosomataceae</taxon>
        <taxon>Fibrella</taxon>
    </lineage>
</organism>
<dbReference type="Pfam" id="PF20434">
    <property type="entry name" value="BD-FAE"/>
    <property type="match status" value="1"/>
</dbReference>
<dbReference type="GO" id="GO:0016787">
    <property type="term" value="F:hydrolase activity"/>
    <property type="evidence" value="ECO:0007669"/>
    <property type="project" value="UniProtKB-KW"/>
</dbReference>
<dbReference type="PANTHER" id="PTHR48081">
    <property type="entry name" value="AB HYDROLASE SUPERFAMILY PROTEIN C4A8.06C"/>
    <property type="match status" value="1"/>
</dbReference>
<name>A0A939JZ12_9BACT</name>